<dbReference type="Proteomes" id="UP001367508">
    <property type="component" value="Unassembled WGS sequence"/>
</dbReference>
<dbReference type="AlphaFoldDB" id="A0AAN9L1M8"/>
<proteinExistence type="predicted"/>
<sequence length="96" mass="11274">MWWHNPNLLSVESWVQVTVSTPMEIAWLLSDKVLFCITCVMQNSTVQYSLALYIWGLYKDGHLPAVVRVASSYEFSWENSEKENKQGRYERERVIS</sequence>
<accession>A0AAN9L1M8</accession>
<organism evidence="1 2">
    <name type="scientific">Canavalia gladiata</name>
    <name type="common">Sword bean</name>
    <name type="synonym">Dolichos gladiatus</name>
    <dbReference type="NCBI Taxonomy" id="3824"/>
    <lineage>
        <taxon>Eukaryota</taxon>
        <taxon>Viridiplantae</taxon>
        <taxon>Streptophyta</taxon>
        <taxon>Embryophyta</taxon>
        <taxon>Tracheophyta</taxon>
        <taxon>Spermatophyta</taxon>
        <taxon>Magnoliopsida</taxon>
        <taxon>eudicotyledons</taxon>
        <taxon>Gunneridae</taxon>
        <taxon>Pentapetalae</taxon>
        <taxon>rosids</taxon>
        <taxon>fabids</taxon>
        <taxon>Fabales</taxon>
        <taxon>Fabaceae</taxon>
        <taxon>Papilionoideae</taxon>
        <taxon>50 kb inversion clade</taxon>
        <taxon>NPAAA clade</taxon>
        <taxon>indigoferoid/millettioid clade</taxon>
        <taxon>Phaseoleae</taxon>
        <taxon>Canavalia</taxon>
    </lineage>
</organism>
<reference evidence="1 2" key="1">
    <citation type="submission" date="2024-01" db="EMBL/GenBank/DDBJ databases">
        <title>The genomes of 5 underutilized Papilionoideae crops provide insights into root nodulation and disease resistanc.</title>
        <authorList>
            <person name="Jiang F."/>
        </authorList>
    </citation>
    <scope>NUCLEOTIDE SEQUENCE [LARGE SCALE GENOMIC DNA]</scope>
    <source>
        <strain evidence="1">LVBAO_FW01</strain>
        <tissue evidence="1">Leaves</tissue>
    </source>
</reference>
<protein>
    <submittedName>
        <fullName evidence="1">Uncharacterized protein</fullName>
    </submittedName>
</protein>
<keyword evidence="2" id="KW-1185">Reference proteome</keyword>
<evidence type="ECO:0000313" key="2">
    <source>
        <dbReference type="Proteomes" id="UP001367508"/>
    </source>
</evidence>
<name>A0AAN9L1M8_CANGL</name>
<comment type="caution">
    <text evidence="1">The sequence shown here is derived from an EMBL/GenBank/DDBJ whole genome shotgun (WGS) entry which is preliminary data.</text>
</comment>
<evidence type="ECO:0000313" key="1">
    <source>
        <dbReference type="EMBL" id="KAK7325343.1"/>
    </source>
</evidence>
<dbReference type="EMBL" id="JAYMYQ010000006">
    <property type="protein sequence ID" value="KAK7325343.1"/>
    <property type="molecule type" value="Genomic_DNA"/>
</dbReference>
<gene>
    <name evidence="1" type="ORF">VNO77_29505</name>
</gene>